<feature type="region of interest" description="Disordered" evidence="1">
    <location>
        <begin position="1"/>
        <end position="26"/>
    </location>
</feature>
<feature type="compositionally biased region" description="Basic residues" evidence="1">
    <location>
        <begin position="8"/>
        <end position="17"/>
    </location>
</feature>
<dbReference type="EMBL" id="KJ595575">
    <property type="protein sequence ID" value="AID18218.1"/>
    <property type="molecule type" value="Genomic_DNA"/>
</dbReference>
<organism evidence="2 3">
    <name type="scientific">Mycobacterium phage Willis</name>
    <dbReference type="NCBI Taxonomy" id="1486404"/>
    <lineage>
        <taxon>Viruses</taxon>
        <taxon>Duplodnaviria</taxon>
        <taxon>Heunggongvirae</taxon>
        <taxon>Uroviricota</taxon>
        <taxon>Caudoviricetes</taxon>
        <taxon>Ceeclamvirinae</taxon>
        <taxon>Bixzunavirus</taxon>
        <taxon>Bixzunavirus Bxz1</taxon>
    </lineage>
</organism>
<proteinExistence type="predicted"/>
<reference evidence="2 3" key="1">
    <citation type="submission" date="2014-03" db="EMBL/GenBank/DDBJ databases">
        <authorList>
            <person name="Churilla B.M."/>
            <person name="Abrahim M.R."/>
            <person name="Burke K.A."/>
            <person name="Yu V.J."/>
            <person name="Adkins N.L."/>
            <person name="Cohen K.L."/>
            <person name="Colicchio M.A."/>
            <person name="Fasoranti T.O."/>
            <person name="Genkil J.S."/>
            <person name="Kramer Z.J."/>
            <person name="Prout A.K."/>
            <person name="Schafer C.E."/>
            <person name="Schwarz A.G."/>
            <person name="Tish M."/>
            <person name="Vispute N."/>
            <person name="Wilkes K.E."/>
            <person name="Williams C.R."/>
            <person name="Xiao X."/>
            <person name="Yoder B.A."/>
            <person name="Lapin J.S."/>
            <person name="Ott C.T."/>
            <person name="Walburn T.D."/>
            <person name="Bradley K.W."/>
            <person name="Clarke D.Q."/>
            <person name="Lewis M.F."/>
            <person name="Barker L.P."/>
            <person name="Bailey C."/>
            <person name="Asai D.J."/>
            <person name="Bowman C.A."/>
            <person name="Russell D.A."/>
            <person name="Pope W.H."/>
            <person name="Jacobs-Sera D."/>
            <person name="Hendrix R.W."/>
            <person name="Hatfull G.F."/>
        </authorList>
    </citation>
    <scope>NUCLEOTIDE SEQUENCE [LARGE SCALE GENOMIC DNA]</scope>
</reference>
<sequence>MTEPTPAPKKRAPRKKAAPAVEPEVVDTPGPYAVLKADADNLVDPDRALTEPPRTAEQRVTYAPDPATVPEVPGHVVTGWGCSCGWQPNFGHALGLGLQQLRHIEREHGTK</sequence>
<accession>A0A068CDU2</accession>
<name>A0A068CDU2_9CAUD</name>
<gene>
    <name evidence="2" type="primary">142</name>
    <name evidence="2" type="ORF">PBI_WILLIS_142</name>
</gene>
<dbReference type="Proteomes" id="UP000027390">
    <property type="component" value="Segment"/>
</dbReference>
<evidence type="ECO:0000313" key="3">
    <source>
        <dbReference type="Proteomes" id="UP000027390"/>
    </source>
</evidence>
<evidence type="ECO:0000256" key="1">
    <source>
        <dbReference type="SAM" id="MobiDB-lite"/>
    </source>
</evidence>
<protein>
    <submittedName>
        <fullName evidence="2">Uncharacterized protein</fullName>
    </submittedName>
</protein>
<evidence type="ECO:0000313" key="2">
    <source>
        <dbReference type="EMBL" id="AID18218.1"/>
    </source>
</evidence>